<dbReference type="Gene3D" id="3.40.50.2020">
    <property type="match status" value="1"/>
</dbReference>
<dbReference type="InterPro" id="IPR000836">
    <property type="entry name" value="PRTase_dom"/>
</dbReference>
<keyword evidence="4" id="KW-0328">Glycosyltransferase</keyword>
<organism evidence="4 5">
    <name type="scientific">Microbacterium deminutum</name>
    <dbReference type="NCBI Taxonomy" id="344164"/>
    <lineage>
        <taxon>Bacteria</taxon>
        <taxon>Bacillati</taxon>
        <taxon>Actinomycetota</taxon>
        <taxon>Actinomycetes</taxon>
        <taxon>Micrococcales</taxon>
        <taxon>Microbacteriaceae</taxon>
        <taxon>Microbacterium</taxon>
    </lineage>
</organism>
<feature type="domain" description="Phosphoribosyltransferase" evidence="3">
    <location>
        <begin position="118"/>
        <end position="213"/>
    </location>
</feature>
<keyword evidence="2" id="KW-0732">Signal</keyword>
<keyword evidence="5" id="KW-1185">Reference proteome</keyword>
<evidence type="ECO:0000256" key="2">
    <source>
        <dbReference type="SAM" id="SignalP"/>
    </source>
</evidence>
<protein>
    <submittedName>
        <fullName evidence="4">Phosphoribosyltransferase family protein</fullName>
    </submittedName>
</protein>
<dbReference type="InterPro" id="IPR051910">
    <property type="entry name" value="ComF/GntX_DNA_util-trans"/>
</dbReference>
<evidence type="ECO:0000313" key="5">
    <source>
        <dbReference type="Proteomes" id="UP001499933"/>
    </source>
</evidence>
<dbReference type="CDD" id="cd06223">
    <property type="entry name" value="PRTases_typeI"/>
    <property type="match status" value="1"/>
</dbReference>
<sequence length="229" mass="23974">MNVVRRLVSTVRAALAEALILVLPISCAGCDEPDIGLCEACTDALRPHPRRQDVEGLRVWSGVRFEGVAARVLRALKEAGRTGLARDLAPALAAAAMAIGDPTAVFVPIPTSRSAFRRRGYRVVELVAARAGLEVAPLLVAARRTGDQRGLDRSRRRANVAASLRARDAAGRRVIILDDVVTTGATLAEAARALRAGGALVVGAATIAATPRRGRGPVRGAADAFETHG</sequence>
<name>A0ABP5BK12_9MICO</name>
<gene>
    <name evidence="4" type="ORF">GCM10009776_05500</name>
</gene>
<feature type="signal peptide" evidence="2">
    <location>
        <begin position="1"/>
        <end position="28"/>
    </location>
</feature>
<keyword evidence="4" id="KW-0808">Transferase</keyword>
<dbReference type="InterPro" id="IPR029057">
    <property type="entry name" value="PRTase-like"/>
</dbReference>
<dbReference type="Pfam" id="PF00156">
    <property type="entry name" value="Pribosyltran"/>
    <property type="match status" value="1"/>
</dbReference>
<dbReference type="GO" id="GO:0016757">
    <property type="term" value="F:glycosyltransferase activity"/>
    <property type="evidence" value="ECO:0007669"/>
    <property type="project" value="UniProtKB-KW"/>
</dbReference>
<dbReference type="SUPFAM" id="SSF53271">
    <property type="entry name" value="PRTase-like"/>
    <property type="match status" value="1"/>
</dbReference>
<feature type="chain" id="PRO_5045240062" evidence="2">
    <location>
        <begin position="29"/>
        <end position="229"/>
    </location>
</feature>
<comment type="similarity">
    <text evidence="1">Belongs to the ComF/GntX family.</text>
</comment>
<evidence type="ECO:0000313" key="4">
    <source>
        <dbReference type="EMBL" id="GAA1946312.1"/>
    </source>
</evidence>
<evidence type="ECO:0000259" key="3">
    <source>
        <dbReference type="Pfam" id="PF00156"/>
    </source>
</evidence>
<reference evidence="5" key="1">
    <citation type="journal article" date="2019" name="Int. J. Syst. Evol. Microbiol.">
        <title>The Global Catalogue of Microorganisms (GCM) 10K type strain sequencing project: providing services to taxonomists for standard genome sequencing and annotation.</title>
        <authorList>
            <consortium name="The Broad Institute Genomics Platform"/>
            <consortium name="The Broad Institute Genome Sequencing Center for Infectious Disease"/>
            <person name="Wu L."/>
            <person name="Ma J."/>
        </authorList>
    </citation>
    <scope>NUCLEOTIDE SEQUENCE [LARGE SCALE GENOMIC DNA]</scope>
    <source>
        <strain evidence="5">JCM 14901</strain>
    </source>
</reference>
<proteinExistence type="inferred from homology"/>
<dbReference type="PANTHER" id="PTHR47505:SF1">
    <property type="entry name" value="DNA UTILIZATION PROTEIN YHGH"/>
    <property type="match status" value="1"/>
</dbReference>
<dbReference type="PANTHER" id="PTHR47505">
    <property type="entry name" value="DNA UTILIZATION PROTEIN YHGH"/>
    <property type="match status" value="1"/>
</dbReference>
<evidence type="ECO:0000256" key="1">
    <source>
        <dbReference type="ARBA" id="ARBA00008007"/>
    </source>
</evidence>
<dbReference type="Proteomes" id="UP001499933">
    <property type="component" value="Unassembled WGS sequence"/>
</dbReference>
<accession>A0ABP5BK12</accession>
<dbReference type="EMBL" id="BAAAOG010000001">
    <property type="protein sequence ID" value="GAA1946312.1"/>
    <property type="molecule type" value="Genomic_DNA"/>
</dbReference>
<dbReference type="RefSeq" id="WP_344090929.1">
    <property type="nucleotide sequence ID" value="NZ_BAAAOG010000001.1"/>
</dbReference>
<comment type="caution">
    <text evidence="4">The sequence shown here is derived from an EMBL/GenBank/DDBJ whole genome shotgun (WGS) entry which is preliminary data.</text>
</comment>